<dbReference type="EMBL" id="HBGE01096882">
    <property type="protein sequence ID" value="CAD9180903.1"/>
    <property type="molecule type" value="Transcribed_RNA"/>
</dbReference>
<sequence>MCGAVPENQPVWRSLLLSATGPASHSALAVALPLLQLLPAGPTRTLGSALLVLGLLVLWRRQEAPRKSLELDVQAEESSGSSFVPVEDPIRWTFMPSTGVLRANTEEAVQSTNDMADLKFLVLHRPTHEPWREHAREYPYSWHFAGRKRVWEVRVQMRFKRLPKGPIYFGLEMQHIPGSAKGAGKHLKNLLLSMIYSSLGNHFYQAAGDDPTEVEGEAEPSTFAMPLWVVDQFIVSDPAEAPDLNSDLTGLGARRTDGMKKYVDAFRDTLDALSCDKVYTFAFWGISQFLDVMSWEFRGVFPGFKMNANGLCGAPPVYVVAYDLEGSAEDDEDKRHLISKKSYYFKVACWSDRQPPKPEVLQELLGAPQAALLEQSGTSRTYAREPSRFAGLAEANARWRARAKARGDRTLRRLISMLGGCGGCRSS</sequence>
<protein>
    <recommendedName>
        <fullName evidence="1">Domain of unknown function at the cortex 1 domain-containing protein</fullName>
    </recommendedName>
</protein>
<evidence type="ECO:0000259" key="1">
    <source>
        <dbReference type="Pfam" id="PF08588"/>
    </source>
</evidence>
<dbReference type="InterPro" id="IPR013897">
    <property type="entry name" value="Duc1"/>
</dbReference>
<feature type="domain" description="Domain of unknown function at the cortex 1" evidence="1">
    <location>
        <begin position="100"/>
        <end position="327"/>
    </location>
</feature>
<proteinExistence type="predicted"/>
<dbReference type="Pfam" id="PF08588">
    <property type="entry name" value="Duc1"/>
    <property type="match status" value="1"/>
</dbReference>
<evidence type="ECO:0000313" key="2">
    <source>
        <dbReference type="EMBL" id="CAD9180903.1"/>
    </source>
</evidence>
<accession>A0A7S1WPW8</accession>
<gene>
    <name evidence="2" type="ORF">ACAT0790_LOCUS57675</name>
</gene>
<reference evidence="2" key="1">
    <citation type="submission" date="2021-01" db="EMBL/GenBank/DDBJ databases">
        <authorList>
            <person name="Corre E."/>
            <person name="Pelletier E."/>
            <person name="Niang G."/>
            <person name="Scheremetjew M."/>
            <person name="Finn R."/>
            <person name="Kale V."/>
            <person name="Holt S."/>
            <person name="Cochrane G."/>
            <person name="Meng A."/>
            <person name="Brown T."/>
            <person name="Cohen L."/>
        </authorList>
    </citation>
    <scope>NUCLEOTIDE SEQUENCE</scope>
    <source>
        <strain evidence="2">OF101</strain>
    </source>
</reference>
<dbReference type="AlphaFoldDB" id="A0A7S1WPW8"/>
<organism evidence="2">
    <name type="scientific">Alexandrium catenella</name>
    <name type="common">Red tide dinoflagellate</name>
    <name type="synonym">Gonyaulax catenella</name>
    <dbReference type="NCBI Taxonomy" id="2925"/>
    <lineage>
        <taxon>Eukaryota</taxon>
        <taxon>Sar</taxon>
        <taxon>Alveolata</taxon>
        <taxon>Dinophyceae</taxon>
        <taxon>Gonyaulacales</taxon>
        <taxon>Pyrocystaceae</taxon>
        <taxon>Alexandrium</taxon>
    </lineage>
</organism>
<name>A0A7S1WPW8_ALECA</name>